<proteinExistence type="predicted"/>
<feature type="chain" id="PRO_5045535148" evidence="1">
    <location>
        <begin position="24"/>
        <end position="65"/>
    </location>
</feature>
<evidence type="ECO:0000256" key="1">
    <source>
        <dbReference type="SAM" id="SignalP"/>
    </source>
</evidence>
<evidence type="ECO:0000313" key="3">
    <source>
        <dbReference type="Proteomes" id="UP001595796"/>
    </source>
</evidence>
<dbReference type="Proteomes" id="UP001595796">
    <property type="component" value="Unassembled WGS sequence"/>
</dbReference>
<comment type="caution">
    <text evidence="2">The sequence shown here is derived from an EMBL/GenBank/DDBJ whole genome shotgun (WGS) entry which is preliminary data.</text>
</comment>
<dbReference type="EMBL" id="JBHSJF010000008">
    <property type="protein sequence ID" value="MFC5069895.1"/>
    <property type="molecule type" value="Genomic_DNA"/>
</dbReference>
<sequence length="65" mass="7021">MRIVPVRMTRGFVFALLLGAALAPLSPDTGSVVAEPRIPHRIDTAHDLTKTAPVDSVVVVVKDFR</sequence>
<reference evidence="3" key="1">
    <citation type="journal article" date="2019" name="Int. J. Syst. Evol. Microbiol.">
        <title>The Global Catalogue of Microorganisms (GCM) 10K type strain sequencing project: providing services to taxonomists for standard genome sequencing and annotation.</title>
        <authorList>
            <consortium name="The Broad Institute Genomics Platform"/>
            <consortium name="The Broad Institute Genome Sequencing Center for Infectious Disease"/>
            <person name="Wu L."/>
            <person name="Ma J."/>
        </authorList>
    </citation>
    <scope>NUCLEOTIDE SEQUENCE [LARGE SCALE GENOMIC DNA]</scope>
    <source>
        <strain evidence="3">CGMCC 1.16444</strain>
    </source>
</reference>
<name>A0ABV9Z8R7_9HYPH</name>
<feature type="signal peptide" evidence="1">
    <location>
        <begin position="1"/>
        <end position="23"/>
    </location>
</feature>
<evidence type="ECO:0000313" key="2">
    <source>
        <dbReference type="EMBL" id="MFC5069895.1"/>
    </source>
</evidence>
<keyword evidence="1" id="KW-0732">Signal</keyword>
<dbReference type="RefSeq" id="WP_114957792.1">
    <property type="nucleotide sequence ID" value="NZ_JBHSJF010000008.1"/>
</dbReference>
<organism evidence="2 3">
    <name type="scientific">Flaviflagellibacter deserti</name>
    <dbReference type="NCBI Taxonomy" id="2267266"/>
    <lineage>
        <taxon>Bacteria</taxon>
        <taxon>Pseudomonadati</taxon>
        <taxon>Pseudomonadota</taxon>
        <taxon>Alphaproteobacteria</taxon>
        <taxon>Hyphomicrobiales</taxon>
        <taxon>Flaviflagellibacter</taxon>
    </lineage>
</organism>
<gene>
    <name evidence="2" type="ORF">ACFPFW_17910</name>
</gene>
<keyword evidence="3" id="KW-1185">Reference proteome</keyword>
<protein>
    <submittedName>
        <fullName evidence="2">Uncharacterized protein</fullName>
    </submittedName>
</protein>
<accession>A0ABV9Z8R7</accession>